<feature type="binding site" evidence="9">
    <location>
        <position position="94"/>
    </location>
    <ligand>
        <name>Ca(2+)</name>
        <dbReference type="ChEBI" id="CHEBI:29108"/>
        <label>1</label>
    </ligand>
</feature>
<keyword evidence="15" id="KW-1185">Reference proteome</keyword>
<sequence>MRVTNVLFLAATASALSFPDLSPVTDRFNDLFRRKDGGNGNCDPKWNDISKILTAKFLSGGECNDDARAAIRAVFHDCGAWETKLGATGGCDGSLALSGEVSRPENGGLAPIAAYLKSLAQQKGVGVADMIVFAGSHAIVTCPGGPRVQTWIGRKDSSTPPPGGLLPDVHAPAADLFKLFQNKGYDAVGLAALLGAHSTSKAFGQSEAPAGTAQDSTPGKWDVKYYAETLNPPQGVFVFPSDDKLSKFNDVGKEFKGFVNNQGKWSGKFADAMAKMELFGVASTSGMVDCTNALPQSTQSKREMKGFNMFKPRH</sequence>
<gene>
    <name evidence="14" type="ORF">BCR34DRAFT_622936</name>
</gene>
<dbReference type="PANTHER" id="PTHR31356:SF66">
    <property type="entry name" value="CATALASE-PEROXIDASE"/>
    <property type="match status" value="1"/>
</dbReference>
<feature type="binding site" description="axial binding residue" evidence="9">
    <location>
        <position position="197"/>
    </location>
    <ligand>
        <name>heme b</name>
        <dbReference type="ChEBI" id="CHEBI:60344"/>
    </ligand>
    <ligandPart>
        <name>Fe</name>
        <dbReference type="ChEBI" id="CHEBI:18248"/>
    </ligandPart>
</feature>
<evidence type="ECO:0000313" key="14">
    <source>
        <dbReference type="EMBL" id="ORY15291.1"/>
    </source>
</evidence>
<evidence type="ECO:0000256" key="12">
    <source>
        <dbReference type="RuleBase" id="RU363051"/>
    </source>
</evidence>
<comment type="cofactor">
    <cofactor evidence="9 12">
        <name>Ca(2+)</name>
        <dbReference type="ChEBI" id="CHEBI:29108"/>
    </cofactor>
    <text evidence="9 12">Binds 2 calcium ions per subunit.</text>
</comment>
<keyword evidence="5 12" id="KW-0560">Oxidoreductase</keyword>
<keyword evidence="11" id="KW-1015">Disulfide bond</keyword>
<dbReference type="STRING" id="1231657.A0A1Y1ZYF2"/>
<feature type="binding site" evidence="9">
    <location>
        <position position="198"/>
    </location>
    <ligand>
        <name>Ca(2+)</name>
        <dbReference type="ChEBI" id="CHEBI:29108"/>
        <label>2</label>
    </ligand>
</feature>
<comment type="caution">
    <text evidence="14">The sequence shown here is derived from an EMBL/GenBank/DDBJ whole genome shotgun (WGS) entry which is preliminary data.</text>
</comment>
<feature type="binding site" evidence="9">
    <location>
        <position position="222"/>
    </location>
    <ligand>
        <name>Ca(2+)</name>
        <dbReference type="ChEBI" id="CHEBI:29108"/>
        <label>2</label>
    </ligand>
</feature>
<feature type="chain" id="PRO_5011811734" description="Peroxidase" evidence="12">
    <location>
        <begin position="18"/>
        <end position="314"/>
    </location>
</feature>
<feature type="site" description="Transition state stabilizer" evidence="10">
    <location>
        <position position="72"/>
    </location>
</feature>
<feature type="domain" description="Plant heme peroxidase family profile" evidence="13">
    <location>
        <begin position="67"/>
        <end position="202"/>
    </location>
</feature>
<dbReference type="GO" id="GO:0004601">
    <property type="term" value="F:peroxidase activity"/>
    <property type="evidence" value="ECO:0007669"/>
    <property type="project" value="UniProtKB-KW"/>
</dbReference>
<evidence type="ECO:0000256" key="1">
    <source>
        <dbReference type="ARBA" id="ARBA00006089"/>
    </source>
</evidence>
<feature type="active site" description="Proton acceptor" evidence="8">
    <location>
        <position position="76"/>
    </location>
</feature>
<dbReference type="InterPro" id="IPR002016">
    <property type="entry name" value="Haem_peroxidase"/>
</dbReference>
<feature type="binding site" evidence="9">
    <location>
        <position position="77"/>
    </location>
    <ligand>
        <name>Ca(2+)</name>
        <dbReference type="ChEBI" id="CHEBI:29108"/>
        <label>1</label>
    </ligand>
</feature>
<dbReference type="AlphaFoldDB" id="A0A1Y1ZYF2"/>
<comment type="cofactor">
    <cofactor evidence="9">
        <name>heme b</name>
        <dbReference type="ChEBI" id="CHEBI:60344"/>
    </cofactor>
    <text evidence="9">Binds 1 heme b (iron(II)-protoporphyrin IX) group per subunit.</text>
</comment>
<keyword evidence="4 9" id="KW-0479">Metal-binding</keyword>
<evidence type="ECO:0000313" key="15">
    <source>
        <dbReference type="Proteomes" id="UP000193144"/>
    </source>
</evidence>
<keyword evidence="6 9" id="KW-0408">Iron</keyword>
<keyword evidence="12" id="KW-0732">Signal</keyword>
<comment type="similarity">
    <text evidence="1 12">Belongs to the peroxidase family. Ligninase subfamily.</text>
</comment>
<dbReference type="PANTHER" id="PTHR31356">
    <property type="entry name" value="THYLAKOID LUMENAL 29 KDA PROTEIN, CHLOROPLASTIC-RELATED"/>
    <property type="match status" value="1"/>
</dbReference>
<evidence type="ECO:0000256" key="11">
    <source>
        <dbReference type="PIRSR" id="PIRSR601621-4"/>
    </source>
</evidence>
<dbReference type="GO" id="GO:0000302">
    <property type="term" value="P:response to reactive oxygen species"/>
    <property type="evidence" value="ECO:0007669"/>
    <property type="project" value="TreeGrafter"/>
</dbReference>
<evidence type="ECO:0000256" key="10">
    <source>
        <dbReference type="PIRSR" id="PIRSR601621-3"/>
    </source>
</evidence>
<dbReference type="InterPro" id="IPR001621">
    <property type="entry name" value="Ligninase"/>
</dbReference>
<dbReference type="Gene3D" id="1.10.420.10">
    <property type="entry name" value="Peroxidase, domain 2"/>
    <property type="match status" value="1"/>
</dbReference>
<dbReference type="Proteomes" id="UP000193144">
    <property type="component" value="Unassembled WGS sequence"/>
</dbReference>
<feature type="disulfide bond" evidence="11">
    <location>
        <begin position="63"/>
        <end position="142"/>
    </location>
</feature>
<evidence type="ECO:0000256" key="5">
    <source>
        <dbReference type="ARBA" id="ARBA00023002"/>
    </source>
</evidence>
<evidence type="ECO:0000256" key="9">
    <source>
        <dbReference type="PIRSR" id="PIRSR601621-2"/>
    </source>
</evidence>
<reference evidence="14 15" key="1">
    <citation type="submission" date="2016-07" db="EMBL/GenBank/DDBJ databases">
        <title>Pervasive Adenine N6-methylation of Active Genes in Fungi.</title>
        <authorList>
            <consortium name="DOE Joint Genome Institute"/>
            <person name="Mondo S.J."/>
            <person name="Dannebaum R.O."/>
            <person name="Kuo R.C."/>
            <person name="Labutti K."/>
            <person name="Haridas S."/>
            <person name="Kuo A."/>
            <person name="Salamov A."/>
            <person name="Ahrendt S.R."/>
            <person name="Lipzen A."/>
            <person name="Sullivan W."/>
            <person name="Andreopoulos W.B."/>
            <person name="Clum A."/>
            <person name="Lindquist E."/>
            <person name="Daum C."/>
            <person name="Ramamoorthy G.K."/>
            <person name="Gryganskyi A."/>
            <person name="Culley D."/>
            <person name="Magnuson J.K."/>
            <person name="James T.Y."/>
            <person name="O'Malley M.A."/>
            <person name="Stajich J.E."/>
            <person name="Spatafora J.W."/>
            <person name="Visel A."/>
            <person name="Grigoriev I.V."/>
        </authorList>
    </citation>
    <scope>NUCLEOTIDE SEQUENCE [LARGE SCALE GENOMIC DNA]</scope>
    <source>
        <strain evidence="14 15">CBS 115471</strain>
    </source>
</reference>
<dbReference type="Gene3D" id="1.10.520.10">
    <property type="match status" value="1"/>
</dbReference>
<feature type="binding site" evidence="9">
    <location>
        <position position="215"/>
    </location>
    <ligand>
        <name>Ca(2+)</name>
        <dbReference type="ChEBI" id="CHEBI:29108"/>
        <label>2</label>
    </ligand>
</feature>
<feature type="binding site" evidence="9">
    <location>
        <position position="217"/>
    </location>
    <ligand>
        <name>Ca(2+)</name>
        <dbReference type="ChEBI" id="CHEBI:29108"/>
        <label>2</label>
    </ligand>
</feature>
<evidence type="ECO:0000256" key="7">
    <source>
        <dbReference type="ARBA" id="ARBA00023180"/>
    </source>
</evidence>
<dbReference type="InterPro" id="IPR044831">
    <property type="entry name" value="Ccp1-like"/>
</dbReference>
<keyword evidence="7" id="KW-0325">Glycoprotein</keyword>
<evidence type="ECO:0000259" key="13">
    <source>
        <dbReference type="PROSITE" id="PS50873"/>
    </source>
</evidence>
<dbReference type="OrthoDB" id="2113341at2759"/>
<keyword evidence="3 9" id="KW-0349">Heme</keyword>
<name>A0A1Y1ZYF2_9PLEO</name>
<accession>A0A1Y1ZYF2</accession>
<dbReference type="EC" id="1.11.1.-" evidence="12"/>
<protein>
    <recommendedName>
        <fullName evidence="12">Peroxidase</fullName>
        <ecNumber evidence="12">1.11.1.-</ecNumber>
    </recommendedName>
</protein>
<feature type="binding site" evidence="9">
    <location>
        <position position="90"/>
    </location>
    <ligand>
        <name>Ca(2+)</name>
        <dbReference type="ChEBI" id="CHEBI:29108"/>
        <label>1</label>
    </ligand>
</feature>
<feature type="signal peptide" evidence="12">
    <location>
        <begin position="1"/>
        <end position="17"/>
    </location>
</feature>
<organism evidence="14 15">
    <name type="scientific">Clohesyomyces aquaticus</name>
    <dbReference type="NCBI Taxonomy" id="1231657"/>
    <lineage>
        <taxon>Eukaryota</taxon>
        <taxon>Fungi</taxon>
        <taxon>Dikarya</taxon>
        <taxon>Ascomycota</taxon>
        <taxon>Pezizomycotina</taxon>
        <taxon>Dothideomycetes</taxon>
        <taxon>Pleosporomycetidae</taxon>
        <taxon>Pleosporales</taxon>
        <taxon>Lindgomycetaceae</taxon>
        <taxon>Clohesyomyces</taxon>
    </lineage>
</organism>
<dbReference type="PRINTS" id="PR00462">
    <property type="entry name" value="LIGNINASE"/>
</dbReference>
<dbReference type="GO" id="GO:0034599">
    <property type="term" value="P:cellular response to oxidative stress"/>
    <property type="evidence" value="ECO:0007669"/>
    <property type="project" value="InterPro"/>
</dbReference>
<dbReference type="EMBL" id="MCFA01000026">
    <property type="protein sequence ID" value="ORY15291.1"/>
    <property type="molecule type" value="Genomic_DNA"/>
</dbReference>
<dbReference type="GO" id="GO:0046872">
    <property type="term" value="F:metal ion binding"/>
    <property type="evidence" value="ECO:0007669"/>
    <property type="project" value="UniProtKB-UniRule"/>
</dbReference>
<dbReference type="FunFam" id="1.10.520.10:FF:000021">
    <property type="entry name" value="Peroxidase"/>
    <property type="match status" value="1"/>
</dbReference>
<evidence type="ECO:0000256" key="3">
    <source>
        <dbReference type="ARBA" id="ARBA00022617"/>
    </source>
</evidence>
<keyword evidence="9 12" id="KW-0106">Calcium</keyword>
<evidence type="ECO:0000256" key="6">
    <source>
        <dbReference type="ARBA" id="ARBA00023004"/>
    </source>
</evidence>
<dbReference type="Pfam" id="PF00141">
    <property type="entry name" value="peroxidase"/>
    <property type="match status" value="1"/>
</dbReference>
<dbReference type="GO" id="GO:0020037">
    <property type="term" value="F:heme binding"/>
    <property type="evidence" value="ECO:0007669"/>
    <property type="project" value="UniProtKB-UniRule"/>
</dbReference>
<feature type="binding site" evidence="9">
    <location>
        <position position="92"/>
    </location>
    <ligand>
        <name>Ca(2+)</name>
        <dbReference type="ChEBI" id="CHEBI:29108"/>
        <label>1</label>
    </ligand>
</feature>
<keyword evidence="2 12" id="KW-0575">Peroxidase</keyword>
<dbReference type="GO" id="GO:0042744">
    <property type="term" value="P:hydrogen peroxide catabolic process"/>
    <property type="evidence" value="ECO:0007669"/>
    <property type="project" value="TreeGrafter"/>
</dbReference>
<dbReference type="PROSITE" id="PS50873">
    <property type="entry name" value="PEROXIDASE_4"/>
    <property type="match status" value="1"/>
</dbReference>
<evidence type="ECO:0000256" key="8">
    <source>
        <dbReference type="PIRSR" id="PIRSR601621-1"/>
    </source>
</evidence>
<dbReference type="InterPro" id="IPR019794">
    <property type="entry name" value="Peroxidases_AS"/>
</dbReference>
<evidence type="ECO:0000256" key="4">
    <source>
        <dbReference type="ARBA" id="ARBA00022723"/>
    </source>
</evidence>
<dbReference type="InterPro" id="IPR010255">
    <property type="entry name" value="Haem_peroxidase_sf"/>
</dbReference>
<proteinExistence type="inferred from homology"/>
<dbReference type="PROSITE" id="PS00436">
    <property type="entry name" value="PEROXIDASE_2"/>
    <property type="match status" value="1"/>
</dbReference>
<evidence type="ECO:0000256" key="2">
    <source>
        <dbReference type="ARBA" id="ARBA00022559"/>
    </source>
</evidence>
<dbReference type="SUPFAM" id="SSF48113">
    <property type="entry name" value="Heme-dependent peroxidases"/>
    <property type="match status" value="1"/>
</dbReference>
<dbReference type="PRINTS" id="PR00458">
    <property type="entry name" value="PEROXIDASE"/>
</dbReference>